<keyword evidence="2" id="KW-1185">Reference proteome</keyword>
<name>A0A1S8L672_9CLOT</name>
<reference evidence="1 2" key="1">
    <citation type="submission" date="2022-04" db="EMBL/GenBank/DDBJ databases">
        <title>Genome sequence of C. roseum typestrain.</title>
        <authorList>
            <person name="Poehlein A."/>
            <person name="Schoch T."/>
            <person name="Duerre P."/>
            <person name="Daniel R."/>
        </authorList>
    </citation>
    <scope>NUCLEOTIDE SEQUENCE [LARGE SCALE GENOMIC DNA]</scope>
    <source>
        <strain evidence="1 2">DSM 7320</strain>
    </source>
</reference>
<protein>
    <submittedName>
        <fullName evidence="1">Uncharacterized protein</fullName>
    </submittedName>
</protein>
<accession>A0A1S8L672</accession>
<dbReference type="RefSeq" id="WP_077836225.1">
    <property type="nucleotide sequence ID" value="NZ_CP096983.1"/>
</dbReference>
<dbReference type="STRING" id="84029.CROST_01590"/>
<dbReference type="KEGG" id="crw:CROST_042860"/>
<dbReference type="AlphaFoldDB" id="A0A1S8L672"/>
<proteinExistence type="predicted"/>
<evidence type="ECO:0000313" key="2">
    <source>
        <dbReference type="Proteomes" id="UP000190951"/>
    </source>
</evidence>
<organism evidence="1 2">
    <name type="scientific">Clostridium felsineum</name>
    <dbReference type="NCBI Taxonomy" id="36839"/>
    <lineage>
        <taxon>Bacteria</taxon>
        <taxon>Bacillati</taxon>
        <taxon>Bacillota</taxon>
        <taxon>Clostridia</taxon>
        <taxon>Eubacteriales</taxon>
        <taxon>Clostridiaceae</taxon>
        <taxon>Clostridium</taxon>
    </lineage>
</organism>
<gene>
    <name evidence="1" type="ORF">CROST_042860</name>
</gene>
<sequence length="173" mass="20432">MFICKSYINKPEGKIGSLEKINEEWKKYFVEVSEKNTITQLSNKLDLNYLGGAIYLKYGDEVILDFKLCDYVDQLWAYILNLVENFILTGESETLFPDQPAKIKFKKISDEYMIMVLETNTRYTWTLPSKEFLITLLNESEMFFKSITESLRLTEEHYGFEISKIQKLKEKIN</sequence>
<dbReference type="EMBL" id="CP096983">
    <property type="protein sequence ID" value="URZ13520.1"/>
    <property type="molecule type" value="Genomic_DNA"/>
</dbReference>
<evidence type="ECO:0000313" key="1">
    <source>
        <dbReference type="EMBL" id="URZ13520.1"/>
    </source>
</evidence>
<dbReference type="Proteomes" id="UP000190951">
    <property type="component" value="Chromosome"/>
</dbReference>